<dbReference type="InterPro" id="IPR044946">
    <property type="entry name" value="Restrct_endonuc_typeI_TRD_sf"/>
</dbReference>
<reference evidence="3" key="1">
    <citation type="submission" date="2023-01" db="EMBL/GenBank/DDBJ databases">
        <title>Biogeochemical cycle of methane in antarctic sediments.</title>
        <authorList>
            <person name="Roldan D.M."/>
            <person name="Menes R.J."/>
        </authorList>
    </citation>
    <scope>NUCLEOTIDE SEQUENCE [LARGE SCALE GENOMIC DNA]</scope>
    <source>
        <strain evidence="3">K-2018 MAG008</strain>
    </source>
</reference>
<protein>
    <recommendedName>
        <fullName evidence="5">Type I restriction modification DNA specificity domain-containing protein</fullName>
    </recommendedName>
</protein>
<evidence type="ECO:0000313" key="3">
    <source>
        <dbReference type="EMBL" id="MDI1231323.1"/>
    </source>
</evidence>
<evidence type="ECO:0000313" key="4">
    <source>
        <dbReference type="Proteomes" id="UP001160519"/>
    </source>
</evidence>
<dbReference type="GO" id="GO:0009307">
    <property type="term" value="P:DNA restriction-modification system"/>
    <property type="evidence" value="ECO:0007669"/>
    <property type="project" value="UniProtKB-KW"/>
</dbReference>
<sequence>MNVPRLRFKEFSGVWEVKKLGGIASFSKGKGISKADIDENGKTFCIRYGELYTEYGETIHDVKSKTNVHVDNLVLTDVTQNPANQLPLRSE</sequence>
<dbReference type="EMBL" id="JAQSDF010000027">
    <property type="protein sequence ID" value="MDI1231323.1"/>
    <property type="molecule type" value="Genomic_DNA"/>
</dbReference>
<gene>
    <name evidence="3" type="ORF">PSU93_09260</name>
</gene>
<keyword evidence="2" id="KW-0238">DNA-binding</keyword>
<dbReference type="Proteomes" id="UP001160519">
    <property type="component" value="Unassembled WGS sequence"/>
</dbReference>
<dbReference type="Gene3D" id="3.90.220.20">
    <property type="entry name" value="DNA methylase specificity domains"/>
    <property type="match status" value="1"/>
</dbReference>
<dbReference type="SUPFAM" id="SSF116734">
    <property type="entry name" value="DNA methylase specificity domain"/>
    <property type="match status" value="1"/>
</dbReference>
<keyword evidence="4" id="KW-1185">Reference proteome</keyword>
<evidence type="ECO:0008006" key="5">
    <source>
        <dbReference type="Google" id="ProtNLM"/>
    </source>
</evidence>
<feature type="non-terminal residue" evidence="3">
    <location>
        <position position="91"/>
    </location>
</feature>
<organism evidence="3 4">
    <name type="scientific">Candidatus Methylobacter titanis</name>
    <dbReference type="NCBI Taxonomy" id="3053457"/>
    <lineage>
        <taxon>Bacteria</taxon>
        <taxon>Pseudomonadati</taxon>
        <taxon>Pseudomonadota</taxon>
        <taxon>Gammaproteobacteria</taxon>
        <taxon>Methylococcales</taxon>
        <taxon>Methylococcaceae</taxon>
        <taxon>Methylobacter</taxon>
    </lineage>
</organism>
<dbReference type="GO" id="GO:0003677">
    <property type="term" value="F:DNA binding"/>
    <property type="evidence" value="ECO:0007669"/>
    <property type="project" value="UniProtKB-KW"/>
</dbReference>
<evidence type="ECO:0000256" key="1">
    <source>
        <dbReference type="ARBA" id="ARBA00022747"/>
    </source>
</evidence>
<dbReference type="AlphaFoldDB" id="A0AA43TLT6"/>
<accession>A0AA43TLT6</accession>
<proteinExistence type="predicted"/>
<keyword evidence="1" id="KW-0680">Restriction system</keyword>
<name>A0AA43TLT6_9GAMM</name>
<comment type="caution">
    <text evidence="3">The sequence shown here is derived from an EMBL/GenBank/DDBJ whole genome shotgun (WGS) entry which is preliminary data.</text>
</comment>
<evidence type="ECO:0000256" key="2">
    <source>
        <dbReference type="ARBA" id="ARBA00023125"/>
    </source>
</evidence>